<dbReference type="Proteomes" id="UP001262817">
    <property type="component" value="Unassembled WGS sequence"/>
</dbReference>
<gene>
    <name evidence="6" type="ORF">P7D17_00475</name>
    <name evidence="7" type="ORF">P7D34_00585</name>
</gene>
<keyword evidence="4" id="KW-0472">Membrane</keyword>
<dbReference type="SMART" id="SM00347">
    <property type="entry name" value="HTH_MARR"/>
    <property type="match status" value="1"/>
</dbReference>
<proteinExistence type="predicted"/>
<evidence type="ECO:0000256" key="3">
    <source>
        <dbReference type="ARBA" id="ARBA00023163"/>
    </source>
</evidence>
<dbReference type="PRINTS" id="PR00598">
    <property type="entry name" value="HTHMARR"/>
</dbReference>
<accession>A0AAJ2IWQ6</accession>
<evidence type="ECO:0000256" key="4">
    <source>
        <dbReference type="SAM" id="Phobius"/>
    </source>
</evidence>
<dbReference type="PANTHER" id="PTHR42756:SF1">
    <property type="entry name" value="TRANSCRIPTIONAL REPRESSOR OF EMRAB OPERON"/>
    <property type="match status" value="1"/>
</dbReference>
<dbReference type="GO" id="GO:0003700">
    <property type="term" value="F:DNA-binding transcription factor activity"/>
    <property type="evidence" value="ECO:0007669"/>
    <property type="project" value="InterPro"/>
</dbReference>
<evidence type="ECO:0000313" key="6">
    <source>
        <dbReference type="EMBL" id="MDT2582593.1"/>
    </source>
</evidence>
<dbReference type="EMBL" id="JARPYC010000001">
    <property type="protein sequence ID" value="MDT2665728.1"/>
    <property type="molecule type" value="Genomic_DNA"/>
</dbReference>
<feature type="domain" description="HTH marR-type" evidence="5">
    <location>
        <begin position="57"/>
        <end position="191"/>
    </location>
</feature>
<organism evidence="7 8">
    <name type="scientific">Lactococcus petauri</name>
    <dbReference type="NCBI Taxonomy" id="1940789"/>
    <lineage>
        <taxon>Bacteria</taxon>
        <taxon>Bacillati</taxon>
        <taxon>Bacillota</taxon>
        <taxon>Bacilli</taxon>
        <taxon>Lactobacillales</taxon>
        <taxon>Streptococcaceae</taxon>
        <taxon>Lactococcus</taxon>
    </lineage>
</organism>
<evidence type="ECO:0000313" key="8">
    <source>
        <dbReference type="Proteomes" id="UP001257962"/>
    </source>
</evidence>
<dbReference type="SUPFAM" id="SSF46785">
    <property type="entry name" value="Winged helix' DNA-binding domain"/>
    <property type="match status" value="1"/>
</dbReference>
<keyword evidence="2" id="KW-0238">DNA-binding</keyword>
<evidence type="ECO:0000313" key="7">
    <source>
        <dbReference type="EMBL" id="MDT2665728.1"/>
    </source>
</evidence>
<dbReference type="EMBL" id="JARPXR010000001">
    <property type="protein sequence ID" value="MDT2582593.1"/>
    <property type="molecule type" value="Genomic_DNA"/>
</dbReference>
<dbReference type="Gene3D" id="1.10.10.10">
    <property type="entry name" value="Winged helix-like DNA-binding domain superfamily/Winged helix DNA-binding domain"/>
    <property type="match status" value="1"/>
</dbReference>
<dbReference type="GO" id="GO:0003677">
    <property type="term" value="F:DNA binding"/>
    <property type="evidence" value="ECO:0007669"/>
    <property type="project" value="UniProtKB-KW"/>
</dbReference>
<keyword evidence="4" id="KW-1133">Transmembrane helix</keyword>
<dbReference type="Pfam" id="PF01047">
    <property type="entry name" value="MarR"/>
    <property type="match status" value="1"/>
</dbReference>
<dbReference type="InterPro" id="IPR000835">
    <property type="entry name" value="HTH_MarR-typ"/>
</dbReference>
<name>A0AAJ2IWQ6_9LACT</name>
<dbReference type="InterPro" id="IPR036388">
    <property type="entry name" value="WH-like_DNA-bd_sf"/>
</dbReference>
<dbReference type="PANTHER" id="PTHR42756">
    <property type="entry name" value="TRANSCRIPTIONAL REGULATOR, MARR"/>
    <property type="match status" value="1"/>
</dbReference>
<sequence>MKQDKEVIQAIRGIFQIYLALANYFYYGTILYCKWFVSSKYQEVQMKTDFDKINEWLIQLFHDCMNLEEQFLKDSDYPDVTVKELQQMTLIHTLGTCRATDIARNQKLALSTITITLNRLETKGYIKRERSDRDRRVAYIVLTEKGMALCASHSEFFRSISEKLMLSVYGTTENKLAGELEELHKSLENMK</sequence>
<protein>
    <submittedName>
        <fullName evidence="7">MarR family transcriptional regulator</fullName>
    </submittedName>
</protein>
<dbReference type="PROSITE" id="PS50995">
    <property type="entry name" value="HTH_MARR_2"/>
    <property type="match status" value="1"/>
</dbReference>
<dbReference type="AlphaFoldDB" id="A0AAJ2IWQ6"/>
<keyword evidence="4" id="KW-0812">Transmembrane</keyword>
<keyword evidence="3" id="KW-0804">Transcription</keyword>
<comment type="caution">
    <text evidence="7">The sequence shown here is derived from an EMBL/GenBank/DDBJ whole genome shotgun (WGS) entry which is preliminary data.</text>
</comment>
<evidence type="ECO:0000259" key="5">
    <source>
        <dbReference type="PROSITE" id="PS50995"/>
    </source>
</evidence>
<evidence type="ECO:0000256" key="1">
    <source>
        <dbReference type="ARBA" id="ARBA00023015"/>
    </source>
</evidence>
<dbReference type="InterPro" id="IPR036390">
    <property type="entry name" value="WH_DNA-bd_sf"/>
</dbReference>
<feature type="transmembrane region" description="Helical" evidence="4">
    <location>
        <begin position="15"/>
        <end position="37"/>
    </location>
</feature>
<keyword evidence="1" id="KW-0805">Transcription regulation</keyword>
<dbReference type="Proteomes" id="UP001257962">
    <property type="component" value="Unassembled WGS sequence"/>
</dbReference>
<evidence type="ECO:0000256" key="2">
    <source>
        <dbReference type="ARBA" id="ARBA00023125"/>
    </source>
</evidence>
<reference evidence="7" key="1">
    <citation type="submission" date="2023-03" db="EMBL/GenBank/DDBJ databases">
        <authorList>
            <person name="Shen W."/>
            <person name="Cai J."/>
        </authorList>
    </citation>
    <scope>NUCLEOTIDE SEQUENCE</scope>
    <source>
        <strain evidence="6">P86-2</strain>
        <strain evidence="7">Y3</strain>
    </source>
</reference>